<keyword evidence="20" id="KW-0472">Membrane</keyword>
<comment type="function">
    <text evidence="17">Member of the two-component regulatory system NreB/NreC involved in the control of dissimilatory nitrate/nitrite reduction in response to oxygen. NreB functions as a direct oxygen sensor histidine kinase which is autophosphorylated, in the absence of oxygen, probably at the conserved histidine residue, and transfers its phosphate group probably to a conserved aspartate residue of NreC. NreB/NreC activates the expression of the nitrate (narGHJI) and nitrite (nir) reductase operons, as well as the putative nitrate transporter gene narT.</text>
</comment>
<keyword evidence="13" id="KW-0067">ATP-binding</keyword>
<keyword evidence="16" id="KW-0411">Iron-sulfur</keyword>
<dbReference type="Gene3D" id="3.30.565.10">
    <property type="entry name" value="Histidine kinase-like ATPase, C-terminal domain"/>
    <property type="match status" value="1"/>
</dbReference>
<name>A0A1T5PBW1_9BACT</name>
<evidence type="ECO:0000256" key="6">
    <source>
        <dbReference type="ARBA" id="ARBA00022485"/>
    </source>
</evidence>
<keyword evidence="20" id="KW-0812">Transmembrane</keyword>
<evidence type="ECO:0000256" key="2">
    <source>
        <dbReference type="ARBA" id="ARBA00001966"/>
    </source>
</evidence>
<evidence type="ECO:0000256" key="3">
    <source>
        <dbReference type="ARBA" id="ARBA00004496"/>
    </source>
</evidence>
<dbReference type="InterPro" id="IPR036890">
    <property type="entry name" value="HATPase_C_sf"/>
</dbReference>
<evidence type="ECO:0000256" key="11">
    <source>
        <dbReference type="ARBA" id="ARBA00022741"/>
    </source>
</evidence>
<dbReference type="Proteomes" id="UP000190166">
    <property type="component" value="Unassembled WGS sequence"/>
</dbReference>
<evidence type="ECO:0000256" key="13">
    <source>
        <dbReference type="ARBA" id="ARBA00022840"/>
    </source>
</evidence>
<dbReference type="InterPro" id="IPR004358">
    <property type="entry name" value="Sig_transdc_His_kin-like_C"/>
</dbReference>
<dbReference type="EC" id="2.7.13.3" evidence="4"/>
<dbReference type="SUPFAM" id="SSF55874">
    <property type="entry name" value="ATPase domain of HSP90 chaperone/DNA topoisomerase II/histidine kinase"/>
    <property type="match status" value="1"/>
</dbReference>
<keyword evidence="9" id="KW-0808">Transferase</keyword>
<dbReference type="SUPFAM" id="SSF48452">
    <property type="entry name" value="TPR-like"/>
    <property type="match status" value="1"/>
</dbReference>
<keyword evidence="8" id="KW-0597">Phosphoprotein</keyword>
<dbReference type="InterPro" id="IPR011990">
    <property type="entry name" value="TPR-like_helical_dom_sf"/>
</dbReference>
<evidence type="ECO:0000256" key="4">
    <source>
        <dbReference type="ARBA" id="ARBA00012438"/>
    </source>
</evidence>
<sequence length="639" mass="72958">MKKTCLLTIFLFSTLGTYAQFGSLEDSLLRSIQVASTDTAKAILLYELGDQWSVSDTGRAAAYIREGLRRSGKFPFYQGVGFFYLGRAYMDTDGNKAIIAFDKALDYLHKYQTTESYRLQSRTWANKAVIAQRNNDNKQYLDIFLNHAIPLAAKARDSIRVAEGYTNIALPFMNYEEYDKAIFYFHKSIEIFRRHAPLDPRQADNFTNLANIYIHRQMLPEAKTSLDSAFAILEKDPHSLYFPYYYTTEGMYYRAKEDWKKAENSLEKGLVIAEKIKSRFDIRSLLFQKAKLYNSKHDLLASRNVLLKIYNEGYAEIDSDKRNILQELAFVEAELGNMGAAYRWQTMYSELSDSFYKKQSSLQIADLEGRYNYVQKEKELLKANNKERKQRMIMWGSIGGMLLTGGLFYYLFRLRKDKAEQELVYVKQQQQIAVAQALLEGEEKERTRLARDLHDGLGGMLAGVKINLTSALQDTPSAEMNRVIAQLDNSVTELRRIARNMMPEALLRSGLESALAELCQSCHTDRLHVYSSFLNIKAGMPKQIEIIIYRIVQELLANVVRHAEATEAFVQCSQDGNTFYITTEDNGKGFDQASGKSSKGLGLGNIRSRVEFLKGKLDIYTKAGKGTIVNIELPTDERA</sequence>
<protein>
    <recommendedName>
        <fullName evidence="5">Oxygen sensor histidine kinase NreB</fullName>
        <ecNumber evidence="4">2.7.13.3</ecNumber>
    </recommendedName>
    <alternativeName>
        <fullName evidence="18">Nitrogen regulation protein B</fullName>
    </alternativeName>
</protein>
<feature type="domain" description="Histidine kinase" evidence="22">
    <location>
        <begin position="448"/>
        <end position="637"/>
    </location>
</feature>
<evidence type="ECO:0000256" key="1">
    <source>
        <dbReference type="ARBA" id="ARBA00000085"/>
    </source>
</evidence>
<dbReference type="PROSITE" id="PS50005">
    <property type="entry name" value="TPR"/>
    <property type="match status" value="1"/>
</dbReference>
<keyword evidence="14" id="KW-0408">Iron</keyword>
<keyword evidence="12 23" id="KW-0418">Kinase</keyword>
<feature type="transmembrane region" description="Helical" evidence="20">
    <location>
        <begin position="392"/>
        <end position="412"/>
    </location>
</feature>
<evidence type="ECO:0000256" key="19">
    <source>
        <dbReference type="PROSITE-ProRule" id="PRU00339"/>
    </source>
</evidence>
<dbReference type="GO" id="GO:0046983">
    <property type="term" value="F:protein dimerization activity"/>
    <property type="evidence" value="ECO:0007669"/>
    <property type="project" value="InterPro"/>
</dbReference>
<organism evidence="23 24">
    <name type="scientific">Chitinophaga ginsengisegetis</name>
    <dbReference type="NCBI Taxonomy" id="393003"/>
    <lineage>
        <taxon>Bacteria</taxon>
        <taxon>Pseudomonadati</taxon>
        <taxon>Bacteroidota</taxon>
        <taxon>Chitinophagia</taxon>
        <taxon>Chitinophagales</taxon>
        <taxon>Chitinophagaceae</taxon>
        <taxon>Chitinophaga</taxon>
    </lineage>
</organism>
<evidence type="ECO:0000256" key="12">
    <source>
        <dbReference type="ARBA" id="ARBA00022777"/>
    </source>
</evidence>
<dbReference type="GO" id="GO:0016020">
    <property type="term" value="C:membrane"/>
    <property type="evidence" value="ECO:0007669"/>
    <property type="project" value="InterPro"/>
</dbReference>
<dbReference type="PANTHER" id="PTHR24421:SF10">
    <property type="entry name" value="NITRATE_NITRITE SENSOR PROTEIN NARQ"/>
    <property type="match status" value="1"/>
</dbReference>
<dbReference type="Gene3D" id="1.20.5.1930">
    <property type="match status" value="1"/>
</dbReference>
<evidence type="ECO:0000313" key="24">
    <source>
        <dbReference type="Proteomes" id="UP000190166"/>
    </source>
</evidence>
<evidence type="ECO:0000256" key="15">
    <source>
        <dbReference type="ARBA" id="ARBA00023012"/>
    </source>
</evidence>
<comment type="subcellular location">
    <subcellularLocation>
        <location evidence="3">Cytoplasm</location>
    </subcellularLocation>
</comment>
<dbReference type="InterPro" id="IPR019734">
    <property type="entry name" value="TPR_rpt"/>
</dbReference>
<evidence type="ECO:0000313" key="23">
    <source>
        <dbReference type="EMBL" id="SKD10240.1"/>
    </source>
</evidence>
<evidence type="ECO:0000256" key="18">
    <source>
        <dbReference type="ARBA" id="ARBA00030800"/>
    </source>
</evidence>
<feature type="repeat" description="TPR" evidence="19">
    <location>
        <begin position="162"/>
        <end position="195"/>
    </location>
</feature>
<keyword evidence="21" id="KW-0732">Signal</keyword>
<reference evidence="23 24" key="1">
    <citation type="submission" date="2017-02" db="EMBL/GenBank/DDBJ databases">
        <authorList>
            <person name="Peterson S.W."/>
        </authorList>
    </citation>
    <scope>NUCLEOTIDE SEQUENCE [LARGE SCALE GENOMIC DNA]</scope>
    <source>
        <strain evidence="23 24">DSM 18108</strain>
    </source>
</reference>
<dbReference type="CDD" id="cd16917">
    <property type="entry name" value="HATPase_UhpB-NarQ-NarX-like"/>
    <property type="match status" value="1"/>
</dbReference>
<keyword evidence="7" id="KW-0963">Cytoplasm</keyword>
<dbReference type="InterPro" id="IPR003594">
    <property type="entry name" value="HATPase_dom"/>
</dbReference>
<keyword evidence="19" id="KW-0802">TPR repeat</keyword>
<dbReference type="SMART" id="SM00387">
    <property type="entry name" value="HATPase_c"/>
    <property type="match status" value="1"/>
</dbReference>
<feature type="signal peptide" evidence="21">
    <location>
        <begin position="1"/>
        <end position="19"/>
    </location>
</feature>
<dbReference type="AlphaFoldDB" id="A0A1T5PBW1"/>
<keyword evidence="24" id="KW-1185">Reference proteome</keyword>
<proteinExistence type="predicted"/>
<evidence type="ECO:0000256" key="7">
    <source>
        <dbReference type="ARBA" id="ARBA00022490"/>
    </source>
</evidence>
<evidence type="ECO:0000259" key="22">
    <source>
        <dbReference type="PROSITE" id="PS50109"/>
    </source>
</evidence>
<dbReference type="SMART" id="SM00028">
    <property type="entry name" value="TPR"/>
    <property type="match status" value="4"/>
</dbReference>
<keyword evidence="15" id="KW-0902">Two-component regulatory system</keyword>
<dbReference type="EMBL" id="FUZZ01000006">
    <property type="protein sequence ID" value="SKD10240.1"/>
    <property type="molecule type" value="Genomic_DNA"/>
</dbReference>
<keyword evidence="11" id="KW-0547">Nucleotide-binding</keyword>
<dbReference type="GO" id="GO:0005737">
    <property type="term" value="C:cytoplasm"/>
    <property type="evidence" value="ECO:0007669"/>
    <property type="project" value="UniProtKB-SubCell"/>
</dbReference>
<dbReference type="InterPro" id="IPR005467">
    <property type="entry name" value="His_kinase_dom"/>
</dbReference>
<dbReference type="GO" id="GO:0046872">
    <property type="term" value="F:metal ion binding"/>
    <property type="evidence" value="ECO:0007669"/>
    <property type="project" value="UniProtKB-KW"/>
</dbReference>
<dbReference type="GO" id="GO:0000155">
    <property type="term" value="F:phosphorelay sensor kinase activity"/>
    <property type="evidence" value="ECO:0007669"/>
    <property type="project" value="InterPro"/>
</dbReference>
<evidence type="ECO:0000256" key="14">
    <source>
        <dbReference type="ARBA" id="ARBA00023004"/>
    </source>
</evidence>
<dbReference type="Pfam" id="PF07730">
    <property type="entry name" value="HisKA_3"/>
    <property type="match status" value="1"/>
</dbReference>
<evidence type="ECO:0000256" key="17">
    <source>
        <dbReference type="ARBA" id="ARBA00024827"/>
    </source>
</evidence>
<evidence type="ECO:0000256" key="9">
    <source>
        <dbReference type="ARBA" id="ARBA00022679"/>
    </source>
</evidence>
<dbReference type="Gene3D" id="1.25.40.10">
    <property type="entry name" value="Tetratricopeptide repeat domain"/>
    <property type="match status" value="2"/>
</dbReference>
<dbReference type="PROSITE" id="PS50109">
    <property type="entry name" value="HIS_KIN"/>
    <property type="match status" value="1"/>
</dbReference>
<comment type="catalytic activity">
    <reaction evidence="1">
        <text>ATP + protein L-histidine = ADP + protein N-phospho-L-histidine.</text>
        <dbReference type="EC" id="2.7.13.3"/>
    </reaction>
</comment>
<comment type="cofactor">
    <cofactor evidence="2">
        <name>[4Fe-4S] cluster</name>
        <dbReference type="ChEBI" id="CHEBI:49883"/>
    </cofactor>
</comment>
<dbReference type="InterPro" id="IPR050482">
    <property type="entry name" value="Sensor_HK_TwoCompSys"/>
</dbReference>
<feature type="chain" id="PRO_5010543056" description="Oxygen sensor histidine kinase NreB" evidence="21">
    <location>
        <begin position="20"/>
        <end position="639"/>
    </location>
</feature>
<dbReference type="GO" id="GO:0005524">
    <property type="term" value="F:ATP binding"/>
    <property type="evidence" value="ECO:0007669"/>
    <property type="project" value="UniProtKB-KW"/>
</dbReference>
<dbReference type="Pfam" id="PF02518">
    <property type="entry name" value="HATPase_c"/>
    <property type="match status" value="1"/>
</dbReference>
<dbReference type="GO" id="GO:0051539">
    <property type="term" value="F:4 iron, 4 sulfur cluster binding"/>
    <property type="evidence" value="ECO:0007669"/>
    <property type="project" value="UniProtKB-KW"/>
</dbReference>
<accession>A0A1T5PBW1</accession>
<dbReference type="RefSeq" id="WP_079473395.1">
    <property type="nucleotide sequence ID" value="NZ_FUZZ01000006.1"/>
</dbReference>
<gene>
    <name evidence="23" type="ORF">SAMN05660461_6145</name>
</gene>
<dbReference type="InterPro" id="IPR011712">
    <property type="entry name" value="Sig_transdc_His_kin_sub3_dim/P"/>
</dbReference>
<dbReference type="STRING" id="393003.SAMN05660461_6145"/>
<evidence type="ECO:0000256" key="21">
    <source>
        <dbReference type="SAM" id="SignalP"/>
    </source>
</evidence>
<evidence type="ECO:0000256" key="5">
    <source>
        <dbReference type="ARBA" id="ARBA00017322"/>
    </source>
</evidence>
<dbReference type="PRINTS" id="PR00344">
    <property type="entry name" value="BCTRLSENSOR"/>
</dbReference>
<keyword evidence="6" id="KW-0004">4Fe-4S</keyword>
<evidence type="ECO:0000256" key="20">
    <source>
        <dbReference type="SAM" id="Phobius"/>
    </source>
</evidence>
<keyword evidence="10" id="KW-0479">Metal-binding</keyword>
<evidence type="ECO:0000256" key="10">
    <source>
        <dbReference type="ARBA" id="ARBA00022723"/>
    </source>
</evidence>
<keyword evidence="20" id="KW-1133">Transmembrane helix</keyword>
<evidence type="ECO:0000256" key="8">
    <source>
        <dbReference type="ARBA" id="ARBA00022553"/>
    </source>
</evidence>
<evidence type="ECO:0000256" key="16">
    <source>
        <dbReference type="ARBA" id="ARBA00023014"/>
    </source>
</evidence>
<dbReference type="PANTHER" id="PTHR24421">
    <property type="entry name" value="NITRATE/NITRITE SENSOR PROTEIN NARX-RELATED"/>
    <property type="match status" value="1"/>
</dbReference>